<dbReference type="InterPro" id="IPR013087">
    <property type="entry name" value="Znf_C2H2_type"/>
</dbReference>
<feature type="domain" description="C2H2-type" evidence="9">
    <location>
        <begin position="7"/>
        <end position="34"/>
    </location>
</feature>
<accession>A0A3Q0ISI5</accession>
<dbReference type="InterPro" id="IPR036236">
    <property type="entry name" value="Znf_C2H2_sf"/>
</dbReference>
<dbReference type="SUPFAM" id="SSF57667">
    <property type="entry name" value="beta-beta-alpha zinc fingers"/>
    <property type="match status" value="1"/>
</dbReference>
<proteinExistence type="predicted"/>
<evidence type="ECO:0000256" key="8">
    <source>
        <dbReference type="PROSITE-ProRule" id="PRU00042"/>
    </source>
</evidence>
<feature type="domain" description="C2H2-type" evidence="9">
    <location>
        <begin position="35"/>
        <end position="60"/>
    </location>
</feature>
<dbReference type="GO" id="GO:0005634">
    <property type="term" value="C:nucleus"/>
    <property type="evidence" value="ECO:0007669"/>
    <property type="project" value="UniProtKB-SubCell"/>
</dbReference>
<evidence type="ECO:0000256" key="4">
    <source>
        <dbReference type="ARBA" id="ARBA00022771"/>
    </source>
</evidence>
<dbReference type="Pfam" id="PF00096">
    <property type="entry name" value="zf-C2H2"/>
    <property type="match status" value="2"/>
</dbReference>
<evidence type="ECO:0000256" key="3">
    <source>
        <dbReference type="ARBA" id="ARBA00022737"/>
    </source>
</evidence>
<evidence type="ECO:0000256" key="7">
    <source>
        <dbReference type="ARBA" id="ARBA00023242"/>
    </source>
</evidence>
<evidence type="ECO:0000313" key="10">
    <source>
        <dbReference type="Proteomes" id="UP000079169"/>
    </source>
</evidence>
<dbReference type="GO" id="GO:0003677">
    <property type="term" value="F:DNA binding"/>
    <property type="evidence" value="ECO:0007669"/>
    <property type="project" value="UniProtKB-KW"/>
</dbReference>
<organism evidence="10 11">
    <name type="scientific">Diaphorina citri</name>
    <name type="common">Asian citrus psyllid</name>
    <dbReference type="NCBI Taxonomy" id="121845"/>
    <lineage>
        <taxon>Eukaryota</taxon>
        <taxon>Metazoa</taxon>
        <taxon>Ecdysozoa</taxon>
        <taxon>Arthropoda</taxon>
        <taxon>Hexapoda</taxon>
        <taxon>Insecta</taxon>
        <taxon>Pterygota</taxon>
        <taxon>Neoptera</taxon>
        <taxon>Paraneoptera</taxon>
        <taxon>Hemiptera</taxon>
        <taxon>Sternorrhyncha</taxon>
        <taxon>Psylloidea</taxon>
        <taxon>Psyllidae</taxon>
        <taxon>Diaphorininae</taxon>
        <taxon>Diaphorina</taxon>
    </lineage>
</organism>
<sequence>MNIAKSHVCETCGKGFRSRTEMRKHQETHNPIRSFACEHCDAAFTVKKYLVQHYKTHRLR</sequence>
<dbReference type="PROSITE" id="PS50157">
    <property type="entry name" value="ZINC_FINGER_C2H2_2"/>
    <property type="match status" value="2"/>
</dbReference>
<dbReference type="PaxDb" id="121845-A0A3Q0ISI5"/>
<evidence type="ECO:0000313" key="11">
    <source>
        <dbReference type="RefSeq" id="XP_026679234.1"/>
    </source>
</evidence>
<dbReference type="Gene3D" id="3.30.160.60">
    <property type="entry name" value="Classic Zinc Finger"/>
    <property type="match status" value="2"/>
</dbReference>
<dbReference type="FunFam" id="3.30.160.60:FF:000110">
    <property type="entry name" value="Zinc finger protein-like"/>
    <property type="match status" value="1"/>
</dbReference>
<dbReference type="PROSITE" id="PS00028">
    <property type="entry name" value="ZINC_FINGER_C2H2_1"/>
    <property type="match status" value="2"/>
</dbReference>
<dbReference type="GeneID" id="113467324"/>
<evidence type="ECO:0000259" key="9">
    <source>
        <dbReference type="PROSITE" id="PS50157"/>
    </source>
</evidence>
<protein>
    <submittedName>
        <fullName evidence="11">Zinc finger protein 567-like</fullName>
    </submittedName>
</protein>
<gene>
    <name evidence="11" type="primary">LOC113467324</name>
</gene>
<keyword evidence="3" id="KW-0677">Repeat</keyword>
<reference evidence="11" key="1">
    <citation type="submission" date="2025-08" db="UniProtKB">
        <authorList>
            <consortium name="RefSeq"/>
        </authorList>
    </citation>
    <scope>IDENTIFICATION</scope>
</reference>
<dbReference type="GO" id="GO:0010468">
    <property type="term" value="P:regulation of gene expression"/>
    <property type="evidence" value="ECO:0007669"/>
    <property type="project" value="TreeGrafter"/>
</dbReference>
<dbReference type="KEGG" id="dci:113467324"/>
<dbReference type="PANTHER" id="PTHR16515:SF49">
    <property type="entry name" value="GASTRULA ZINC FINGER PROTEIN XLCGF49.1-LIKE-RELATED"/>
    <property type="match status" value="1"/>
</dbReference>
<keyword evidence="10" id="KW-1185">Reference proteome</keyword>
<keyword evidence="2" id="KW-0479">Metal-binding</keyword>
<dbReference type="GO" id="GO:0008270">
    <property type="term" value="F:zinc ion binding"/>
    <property type="evidence" value="ECO:0007669"/>
    <property type="project" value="UniProtKB-KW"/>
</dbReference>
<evidence type="ECO:0000256" key="6">
    <source>
        <dbReference type="ARBA" id="ARBA00023125"/>
    </source>
</evidence>
<evidence type="ECO:0000256" key="1">
    <source>
        <dbReference type="ARBA" id="ARBA00004123"/>
    </source>
</evidence>
<keyword evidence="6" id="KW-0238">DNA-binding</keyword>
<keyword evidence="7" id="KW-0539">Nucleus</keyword>
<evidence type="ECO:0000256" key="2">
    <source>
        <dbReference type="ARBA" id="ARBA00022723"/>
    </source>
</evidence>
<dbReference type="RefSeq" id="XP_026679234.1">
    <property type="nucleotide sequence ID" value="XM_026823433.1"/>
</dbReference>
<dbReference type="FunFam" id="3.30.160.60:FF:000671">
    <property type="entry name" value="Zinc finger protein 26"/>
    <property type="match status" value="1"/>
</dbReference>
<dbReference type="Proteomes" id="UP000079169">
    <property type="component" value="Unplaced"/>
</dbReference>
<dbReference type="SMART" id="SM00355">
    <property type="entry name" value="ZnF_C2H2"/>
    <property type="match status" value="2"/>
</dbReference>
<keyword evidence="5" id="KW-0862">Zinc</keyword>
<dbReference type="PANTHER" id="PTHR16515">
    <property type="entry name" value="PR DOMAIN ZINC FINGER PROTEIN"/>
    <property type="match status" value="1"/>
</dbReference>
<dbReference type="AlphaFoldDB" id="A0A3Q0ISI5"/>
<dbReference type="InterPro" id="IPR050331">
    <property type="entry name" value="Zinc_finger"/>
</dbReference>
<keyword evidence="4 8" id="KW-0863">Zinc-finger</keyword>
<evidence type="ECO:0000256" key="5">
    <source>
        <dbReference type="ARBA" id="ARBA00022833"/>
    </source>
</evidence>
<comment type="subcellular location">
    <subcellularLocation>
        <location evidence="1">Nucleus</location>
    </subcellularLocation>
</comment>
<name>A0A3Q0ISI5_DIACI</name>